<sequence>MVVHTFNPGTWKAEAVRILGQPRSTKQVPGQLGLLHRETLSENKNLEGLLII</sequence>
<proteinExistence type="predicted"/>
<name>G3IFX6_CRIGR</name>
<organism evidence="1 2">
    <name type="scientific">Cricetulus griseus</name>
    <name type="common">Chinese hamster</name>
    <name type="synonym">Cricetulus barabensis griseus</name>
    <dbReference type="NCBI Taxonomy" id="10029"/>
    <lineage>
        <taxon>Eukaryota</taxon>
        <taxon>Metazoa</taxon>
        <taxon>Chordata</taxon>
        <taxon>Craniata</taxon>
        <taxon>Vertebrata</taxon>
        <taxon>Euteleostomi</taxon>
        <taxon>Mammalia</taxon>
        <taxon>Eutheria</taxon>
        <taxon>Euarchontoglires</taxon>
        <taxon>Glires</taxon>
        <taxon>Rodentia</taxon>
        <taxon>Myomorpha</taxon>
        <taxon>Muroidea</taxon>
        <taxon>Cricetidae</taxon>
        <taxon>Cricetinae</taxon>
        <taxon>Cricetulus</taxon>
    </lineage>
</organism>
<evidence type="ECO:0000313" key="1">
    <source>
        <dbReference type="EMBL" id="EGW09046.1"/>
    </source>
</evidence>
<dbReference type="EMBL" id="JH002471">
    <property type="protein sequence ID" value="EGW09046.1"/>
    <property type="molecule type" value="Genomic_DNA"/>
</dbReference>
<reference evidence="2" key="1">
    <citation type="journal article" date="2011" name="Nat. Biotechnol.">
        <title>The genomic sequence of the Chinese hamster ovary (CHO)-K1 cell line.</title>
        <authorList>
            <person name="Xu X."/>
            <person name="Nagarajan H."/>
            <person name="Lewis N.E."/>
            <person name="Pan S."/>
            <person name="Cai Z."/>
            <person name="Liu X."/>
            <person name="Chen W."/>
            <person name="Xie M."/>
            <person name="Wang W."/>
            <person name="Hammond S."/>
            <person name="Andersen M.R."/>
            <person name="Neff N."/>
            <person name="Passarelli B."/>
            <person name="Koh W."/>
            <person name="Fan H.C."/>
            <person name="Wang J."/>
            <person name="Gui Y."/>
            <person name="Lee K.H."/>
            <person name="Betenbaugh M.J."/>
            <person name="Quake S.R."/>
            <person name="Famili I."/>
            <person name="Palsson B.O."/>
            <person name="Wang J."/>
        </authorList>
    </citation>
    <scope>NUCLEOTIDE SEQUENCE [LARGE SCALE GENOMIC DNA]</scope>
    <source>
        <strain evidence="2">CHO K1 cell line</strain>
    </source>
</reference>
<evidence type="ECO:0000313" key="2">
    <source>
        <dbReference type="Proteomes" id="UP000001075"/>
    </source>
</evidence>
<dbReference type="InParanoid" id="G3IFX6"/>
<protein>
    <submittedName>
        <fullName evidence="1">Uncharacterized protein</fullName>
    </submittedName>
</protein>
<dbReference type="AlphaFoldDB" id="G3IFX6"/>
<accession>G3IFX6</accession>
<dbReference type="Proteomes" id="UP000001075">
    <property type="component" value="Unassembled WGS sequence"/>
</dbReference>
<gene>
    <name evidence="1" type="ORF">I79_022651</name>
</gene>